<dbReference type="GO" id="GO:0008817">
    <property type="term" value="F:corrinoid adenosyltransferase activity"/>
    <property type="evidence" value="ECO:0007669"/>
    <property type="project" value="InterPro"/>
</dbReference>
<dbReference type="EMBL" id="JAAGPU010000006">
    <property type="protein sequence ID" value="NEU04253.1"/>
    <property type="molecule type" value="Genomic_DNA"/>
</dbReference>
<dbReference type="InterPro" id="IPR003724">
    <property type="entry name" value="CblAdoTrfase_CobA"/>
</dbReference>
<keyword evidence="2" id="KW-1185">Reference proteome</keyword>
<dbReference type="InterPro" id="IPR027417">
    <property type="entry name" value="P-loop_NTPase"/>
</dbReference>
<dbReference type="Proteomes" id="UP000481872">
    <property type="component" value="Unassembled WGS sequence"/>
</dbReference>
<dbReference type="NCBIfam" id="NF004637">
    <property type="entry name" value="PRK05986.1"/>
    <property type="match status" value="1"/>
</dbReference>
<dbReference type="RefSeq" id="WP_199869429.1">
    <property type="nucleotide sequence ID" value="NZ_JAAGPU010000006.1"/>
</dbReference>
<comment type="caution">
    <text evidence="1">The sequence shown here is derived from an EMBL/GenBank/DDBJ whole genome shotgun (WGS) entry which is preliminary data.</text>
</comment>
<dbReference type="AlphaFoldDB" id="A0A6M0H2D3"/>
<dbReference type="SUPFAM" id="SSF52540">
    <property type="entry name" value="P-loop containing nucleoside triphosphate hydrolases"/>
    <property type="match status" value="1"/>
</dbReference>
<dbReference type="GO" id="GO:0009236">
    <property type="term" value="P:cobalamin biosynthetic process"/>
    <property type="evidence" value="ECO:0007669"/>
    <property type="project" value="InterPro"/>
</dbReference>
<dbReference type="CDD" id="cd00561">
    <property type="entry name" value="CobA_ACA"/>
    <property type="match status" value="1"/>
</dbReference>
<dbReference type="Gene3D" id="3.40.50.300">
    <property type="entry name" value="P-loop containing nucleotide triphosphate hydrolases"/>
    <property type="match status" value="1"/>
</dbReference>
<organism evidence="1 2">
    <name type="scientific">Clostridium senegalense</name>
    <dbReference type="NCBI Taxonomy" id="1465809"/>
    <lineage>
        <taxon>Bacteria</taxon>
        <taxon>Bacillati</taxon>
        <taxon>Bacillota</taxon>
        <taxon>Clostridia</taxon>
        <taxon>Eubacteriales</taxon>
        <taxon>Clostridiaceae</taxon>
        <taxon>Clostridium</taxon>
    </lineage>
</organism>
<reference evidence="1 2" key="1">
    <citation type="submission" date="2020-02" db="EMBL/GenBank/DDBJ databases">
        <title>Genome assembly of a novel Clostridium senegalense strain.</title>
        <authorList>
            <person name="Gupta T.B."/>
            <person name="Jauregui R."/>
            <person name="Maclean P."/>
            <person name="Nawarathana A."/>
            <person name="Brightwell G."/>
        </authorList>
    </citation>
    <scope>NUCLEOTIDE SEQUENCE [LARGE SCALE GENOMIC DNA]</scope>
    <source>
        <strain evidence="1 2">AGRFS4</strain>
    </source>
</reference>
<proteinExistence type="predicted"/>
<protein>
    <submittedName>
        <fullName evidence="1">Cob(I)yrinic acid a,c-diamide adenosyltransferase</fullName>
    </submittedName>
</protein>
<accession>A0A6M0H2D3</accession>
<evidence type="ECO:0000313" key="2">
    <source>
        <dbReference type="Proteomes" id="UP000481872"/>
    </source>
</evidence>
<name>A0A6M0H2D3_9CLOT</name>
<dbReference type="PANTHER" id="PTHR46638:SF1">
    <property type="entry name" value="CORRINOID ADENOSYLTRANSFERASE"/>
    <property type="match status" value="1"/>
</dbReference>
<dbReference type="PIRSF" id="PIRSF015617">
    <property type="entry name" value="Adensltrnsf_CobA"/>
    <property type="match status" value="1"/>
</dbReference>
<evidence type="ECO:0000313" key="1">
    <source>
        <dbReference type="EMBL" id="NEU04253.1"/>
    </source>
</evidence>
<dbReference type="GO" id="GO:0005524">
    <property type="term" value="F:ATP binding"/>
    <property type="evidence" value="ECO:0007669"/>
    <property type="project" value="InterPro"/>
</dbReference>
<dbReference type="PANTHER" id="PTHR46638">
    <property type="entry name" value="CORRINOID ADENOSYLTRANSFERASE"/>
    <property type="match status" value="1"/>
</dbReference>
<sequence>MGKGYIHIYTGNGKGKTTAALGLAVRAVCAGKKVFFGQFVKGMKYNEVKCENYLPNIKFKQFGRRCFINEGPEKEDIDIAINGLKEIEAIILSEEYDVIIMDEITIALYFKLLNIEDVLKVLKNKPYETELILTGRYAQNELLDIADLITEMKEVKHYYYDGVLSRDGIDK</sequence>
<keyword evidence="1" id="KW-0808">Transferase</keyword>
<dbReference type="Pfam" id="PF02572">
    <property type="entry name" value="CobA_CobO_BtuR"/>
    <property type="match status" value="1"/>
</dbReference>
<gene>
    <name evidence="1" type="ORF">G3M99_05125</name>
</gene>